<dbReference type="NCBIfam" id="NF008249">
    <property type="entry name" value="PRK11025.1"/>
    <property type="match status" value="1"/>
</dbReference>
<evidence type="ECO:0000256" key="3">
    <source>
        <dbReference type="ARBA" id="ARBA00010876"/>
    </source>
</evidence>
<dbReference type="NCBIfam" id="TIGR00005">
    <property type="entry name" value="rluA_subfam"/>
    <property type="match status" value="1"/>
</dbReference>
<dbReference type="SUPFAM" id="SSF55120">
    <property type="entry name" value="Pseudouridine synthase"/>
    <property type="match status" value="1"/>
</dbReference>
<dbReference type="PROSITE" id="PS01129">
    <property type="entry name" value="PSI_RLU"/>
    <property type="match status" value="1"/>
</dbReference>
<dbReference type="SMART" id="SM00363">
    <property type="entry name" value="S4"/>
    <property type="match status" value="1"/>
</dbReference>
<dbReference type="Pfam" id="PF01479">
    <property type="entry name" value="S4"/>
    <property type="match status" value="1"/>
</dbReference>
<evidence type="ECO:0000313" key="10">
    <source>
        <dbReference type="EMBL" id="GAA4652413.1"/>
    </source>
</evidence>
<dbReference type="InterPro" id="IPR006224">
    <property type="entry name" value="PsdUridine_synth_RluA-like_CS"/>
</dbReference>
<comment type="caution">
    <text evidence="10">The sequence shown here is derived from an EMBL/GenBank/DDBJ whole genome shotgun (WGS) entry which is preliminary data.</text>
</comment>
<dbReference type="InterPro" id="IPR002942">
    <property type="entry name" value="S4_RNA-bd"/>
</dbReference>
<reference evidence="11" key="1">
    <citation type="journal article" date="2019" name="Int. J. Syst. Evol. Microbiol.">
        <title>The Global Catalogue of Microorganisms (GCM) 10K type strain sequencing project: providing services to taxonomists for standard genome sequencing and annotation.</title>
        <authorList>
            <consortium name="The Broad Institute Genomics Platform"/>
            <consortium name="The Broad Institute Genome Sequencing Center for Infectious Disease"/>
            <person name="Wu L."/>
            <person name="Ma J."/>
        </authorList>
    </citation>
    <scope>NUCLEOTIDE SEQUENCE [LARGE SCALE GENOMIC DNA]</scope>
    <source>
        <strain evidence="11">JCM 17805</strain>
    </source>
</reference>
<evidence type="ECO:0000313" key="11">
    <source>
        <dbReference type="Proteomes" id="UP001500604"/>
    </source>
</evidence>
<evidence type="ECO:0000259" key="9">
    <source>
        <dbReference type="SMART" id="SM00363"/>
    </source>
</evidence>
<dbReference type="InterPro" id="IPR006145">
    <property type="entry name" value="PsdUridine_synth_RsuA/RluA"/>
</dbReference>
<keyword evidence="5 7" id="KW-0694">RNA-binding</keyword>
<feature type="domain" description="RNA-binding S4" evidence="9">
    <location>
        <begin position="27"/>
        <end position="85"/>
    </location>
</feature>
<dbReference type="SUPFAM" id="SSF55174">
    <property type="entry name" value="Alpha-L RNA-binding motif"/>
    <property type="match status" value="1"/>
</dbReference>
<dbReference type="PROSITE" id="PS50889">
    <property type="entry name" value="S4"/>
    <property type="match status" value="1"/>
</dbReference>
<organism evidence="10 11">
    <name type="scientific">Kistimonas scapharcae</name>
    <dbReference type="NCBI Taxonomy" id="1036133"/>
    <lineage>
        <taxon>Bacteria</taxon>
        <taxon>Pseudomonadati</taxon>
        <taxon>Pseudomonadota</taxon>
        <taxon>Gammaproteobacteria</taxon>
        <taxon>Oceanospirillales</taxon>
        <taxon>Endozoicomonadaceae</taxon>
        <taxon>Kistimonas</taxon>
    </lineage>
</organism>
<evidence type="ECO:0000256" key="4">
    <source>
        <dbReference type="ARBA" id="ARBA00022552"/>
    </source>
</evidence>
<keyword evidence="4" id="KW-0698">rRNA processing</keyword>
<evidence type="ECO:0000256" key="7">
    <source>
        <dbReference type="PROSITE-ProRule" id="PRU00182"/>
    </source>
</evidence>
<dbReference type="EMBL" id="BAABFL010000475">
    <property type="protein sequence ID" value="GAA4652413.1"/>
    <property type="molecule type" value="Genomic_DNA"/>
</dbReference>
<dbReference type="PANTHER" id="PTHR21600">
    <property type="entry name" value="MITOCHONDRIAL RNA PSEUDOURIDINE SYNTHASE"/>
    <property type="match status" value="1"/>
</dbReference>
<comment type="catalytic activity">
    <reaction evidence="1">
        <text>uridine(955/2504/2580) in 23S rRNA = pseudouridine(955/2504/2580) in 23S rRNA</text>
        <dbReference type="Rhea" id="RHEA:42528"/>
        <dbReference type="Rhea" id="RHEA-COMP:10099"/>
        <dbReference type="Rhea" id="RHEA-COMP:10100"/>
        <dbReference type="ChEBI" id="CHEBI:65314"/>
        <dbReference type="ChEBI" id="CHEBI:65315"/>
        <dbReference type="EC" id="5.4.99.24"/>
    </reaction>
</comment>
<dbReference type="Gene3D" id="3.10.290.10">
    <property type="entry name" value="RNA-binding S4 domain"/>
    <property type="match status" value="1"/>
</dbReference>
<dbReference type="Pfam" id="PF00849">
    <property type="entry name" value="PseudoU_synth_2"/>
    <property type="match status" value="1"/>
</dbReference>
<dbReference type="InterPro" id="IPR020103">
    <property type="entry name" value="PsdUridine_synth_cat_dom_sf"/>
</dbReference>
<protein>
    <recommendedName>
        <fullName evidence="8">Pseudouridine synthase</fullName>
        <ecNumber evidence="8">5.4.99.-</ecNumber>
    </recommendedName>
</protein>
<accession>A0ABP8V838</accession>
<dbReference type="CDD" id="cd00165">
    <property type="entry name" value="S4"/>
    <property type="match status" value="1"/>
</dbReference>
<dbReference type="InterPro" id="IPR036986">
    <property type="entry name" value="S4_RNA-bd_sf"/>
</dbReference>
<dbReference type="RefSeq" id="WP_345198975.1">
    <property type="nucleotide sequence ID" value="NZ_BAABFL010000475.1"/>
</dbReference>
<dbReference type="Proteomes" id="UP001500604">
    <property type="component" value="Unassembled WGS sequence"/>
</dbReference>
<evidence type="ECO:0000256" key="1">
    <source>
        <dbReference type="ARBA" id="ARBA00000381"/>
    </source>
</evidence>
<dbReference type="InterPro" id="IPR050188">
    <property type="entry name" value="RluA_PseudoU_synthase"/>
</dbReference>
<dbReference type="CDD" id="cd02869">
    <property type="entry name" value="PseudoU_synth_RluA_like"/>
    <property type="match status" value="1"/>
</dbReference>
<proteinExistence type="inferred from homology"/>
<comment type="catalytic activity">
    <reaction evidence="8">
        <text>a uridine in RNA = a pseudouridine in RNA</text>
        <dbReference type="Rhea" id="RHEA:48348"/>
        <dbReference type="Rhea" id="RHEA-COMP:12068"/>
        <dbReference type="Rhea" id="RHEA-COMP:12069"/>
        <dbReference type="ChEBI" id="CHEBI:65314"/>
        <dbReference type="ChEBI" id="CHEBI:65315"/>
    </reaction>
</comment>
<comment type="similarity">
    <text evidence="3 8">Belongs to the pseudouridine synthase RluA family.</text>
</comment>
<keyword evidence="6 8" id="KW-0413">Isomerase</keyword>
<gene>
    <name evidence="10" type="primary">rluC</name>
    <name evidence="10" type="ORF">GCM10023116_46970</name>
</gene>
<dbReference type="EC" id="5.4.99.-" evidence="8"/>
<evidence type="ECO:0000256" key="8">
    <source>
        <dbReference type="RuleBase" id="RU362028"/>
    </source>
</evidence>
<dbReference type="PANTHER" id="PTHR21600:SF92">
    <property type="entry name" value="RIBOSOMAL LARGE SUBUNIT PSEUDOURIDINE SYNTHASE C"/>
    <property type="match status" value="1"/>
</dbReference>
<dbReference type="Gene3D" id="3.30.2350.10">
    <property type="entry name" value="Pseudouridine synthase"/>
    <property type="match status" value="1"/>
</dbReference>
<evidence type="ECO:0000256" key="6">
    <source>
        <dbReference type="ARBA" id="ARBA00023235"/>
    </source>
</evidence>
<comment type="function">
    <text evidence="2">Responsible for synthesis of pseudouridine from uracil at positions 955, 2504 and 2580 in 23S ribosomal RNA.</text>
</comment>
<dbReference type="InterPro" id="IPR006225">
    <property type="entry name" value="PsdUridine_synth_RluC/D"/>
</dbReference>
<evidence type="ECO:0000256" key="5">
    <source>
        <dbReference type="ARBA" id="ARBA00022884"/>
    </source>
</evidence>
<name>A0ABP8V838_9GAMM</name>
<keyword evidence="11" id="KW-1185">Reference proteome</keyword>
<evidence type="ECO:0000256" key="2">
    <source>
        <dbReference type="ARBA" id="ARBA00002876"/>
    </source>
</evidence>
<sequence>MSNEQPISPVVDVRVRFVEVDSERAGQRLDNFLKLHLKGVPKTRIYRIIRKGEVRVNKGRVTADYRLAAGDNVRIPPVRMAEKAPTPSPSAGMSGAIEQSIMYEDDALLVVNKPSGMAVHGGSGVSLGVIEALRAMRPESRFLELVHRLDRDTSGCLLIAKKRSMLKHLHLQMQSGKTEKIYQLLVTGRWPNRRQTVKAPLLKNTLRSGERIVVVHPEGKTSVTHFQVLERLDGCTLVEARLETGRTHQIRVHSRHVGCPIIGDEKYGDDEVNKTMKRQGVRRLFLHAARLKVQLPDRREMVFEAPLPEDLCEGLQQLRG</sequence>